<keyword evidence="2" id="KW-1185">Reference proteome</keyword>
<dbReference type="Gramene" id="EOX93657">
    <property type="protein sequence ID" value="EOX93657"/>
    <property type="gene ID" value="TCM_002541"/>
</dbReference>
<protein>
    <submittedName>
        <fullName evidence="1">Uncharacterized protein</fullName>
    </submittedName>
</protein>
<dbReference type="Proteomes" id="UP000026915">
    <property type="component" value="Chromosome 1"/>
</dbReference>
<evidence type="ECO:0000313" key="1">
    <source>
        <dbReference type="EMBL" id="EOX93657.1"/>
    </source>
</evidence>
<gene>
    <name evidence="1" type="ORF">TCM_002541</name>
</gene>
<sequence>MGHSWTPRKKMEGEWDVFTYIISAVDVPEKANLCRRSGVIHLGKENALMEACKTMLNKKEETVGKQRIFKFNP</sequence>
<name>A0A061DMP5_THECC</name>
<reference evidence="1 2" key="1">
    <citation type="journal article" date="2013" name="Genome Biol.">
        <title>The genome sequence of the most widely cultivated cacao type and its use to identify candidate genes regulating pod color.</title>
        <authorList>
            <person name="Motamayor J.C."/>
            <person name="Mockaitis K."/>
            <person name="Schmutz J."/>
            <person name="Haiminen N."/>
            <person name="Iii D.L."/>
            <person name="Cornejo O."/>
            <person name="Findley S.D."/>
            <person name="Zheng P."/>
            <person name="Utro F."/>
            <person name="Royaert S."/>
            <person name="Saski C."/>
            <person name="Jenkins J."/>
            <person name="Podicheti R."/>
            <person name="Zhao M."/>
            <person name="Scheffler B.E."/>
            <person name="Stack J.C."/>
            <person name="Feltus F.A."/>
            <person name="Mustiga G.M."/>
            <person name="Amores F."/>
            <person name="Phillips W."/>
            <person name="Marelli J.P."/>
            <person name="May G.D."/>
            <person name="Shapiro H."/>
            <person name="Ma J."/>
            <person name="Bustamante C.D."/>
            <person name="Schnell R.J."/>
            <person name="Main D."/>
            <person name="Gilbert D."/>
            <person name="Parida L."/>
            <person name="Kuhn D.N."/>
        </authorList>
    </citation>
    <scope>NUCLEOTIDE SEQUENCE [LARGE SCALE GENOMIC DNA]</scope>
    <source>
        <strain evidence="2">cv. Matina 1-6</strain>
    </source>
</reference>
<dbReference type="AlphaFoldDB" id="A0A061DMP5"/>
<proteinExistence type="predicted"/>
<dbReference type="EMBL" id="CM001879">
    <property type="protein sequence ID" value="EOX93657.1"/>
    <property type="molecule type" value="Genomic_DNA"/>
</dbReference>
<accession>A0A061DMP5</accession>
<dbReference type="InParanoid" id="A0A061DMP5"/>
<dbReference type="HOGENOM" id="CLU_2709796_0_0_1"/>
<evidence type="ECO:0000313" key="2">
    <source>
        <dbReference type="Proteomes" id="UP000026915"/>
    </source>
</evidence>
<organism evidence="1 2">
    <name type="scientific">Theobroma cacao</name>
    <name type="common">Cacao</name>
    <name type="synonym">Cocoa</name>
    <dbReference type="NCBI Taxonomy" id="3641"/>
    <lineage>
        <taxon>Eukaryota</taxon>
        <taxon>Viridiplantae</taxon>
        <taxon>Streptophyta</taxon>
        <taxon>Embryophyta</taxon>
        <taxon>Tracheophyta</taxon>
        <taxon>Spermatophyta</taxon>
        <taxon>Magnoliopsida</taxon>
        <taxon>eudicotyledons</taxon>
        <taxon>Gunneridae</taxon>
        <taxon>Pentapetalae</taxon>
        <taxon>rosids</taxon>
        <taxon>malvids</taxon>
        <taxon>Malvales</taxon>
        <taxon>Malvaceae</taxon>
        <taxon>Byttnerioideae</taxon>
        <taxon>Theobroma</taxon>
    </lineage>
</organism>